<evidence type="ECO:0000256" key="1">
    <source>
        <dbReference type="SAM" id="Phobius"/>
    </source>
</evidence>
<keyword evidence="1" id="KW-1133">Transmembrane helix</keyword>
<dbReference type="RefSeq" id="WP_244590342.1">
    <property type="nucleotide sequence ID" value="NZ_CAWNRH010000159.1"/>
</dbReference>
<evidence type="ECO:0000313" key="2">
    <source>
        <dbReference type="EMBL" id="PHM66510.1"/>
    </source>
</evidence>
<dbReference type="EMBL" id="NJAJ01000008">
    <property type="protein sequence ID" value="PHM66510.1"/>
    <property type="molecule type" value="Genomic_DNA"/>
</dbReference>
<feature type="transmembrane region" description="Helical" evidence="1">
    <location>
        <begin position="16"/>
        <end position="35"/>
    </location>
</feature>
<comment type="caution">
    <text evidence="2">The sequence shown here is derived from an EMBL/GenBank/DDBJ whole genome shotgun (WGS) entry which is preliminary data.</text>
</comment>
<organism evidence="2 3">
    <name type="scientific">Xenorhabdus stockiae</name>
    <dbReference type="NCBI Taxonomy" id="351614"/>
    <lineage>
        <taxon>Bacteria</taxon>
        <taxon>Pseudomonadati</taxon>
        <taxon>Pseudomonadota</taxon>
        <taxon>Gammaproteobacteria</taxon>
        <taxon>Enterobacterales</taxon>
        <taxon>Morganellaceae</taxon>
        <taxon>Xenorhabdus</taxon>
    </lineage>
</organism>
<keyword evidence="1" id="KW-0812">Transmembrane</keyword>
<evidence type="ECO:0000313" key="3">
    <source>
        <dbReference type="Proteomes" id="UP000222366"/>
    </source>
</evidence>
<sequence>MNQHGYSRCEQQSGNALLISILMMLTLSLMTLKALHYQQENAMLMMFDEQRYLNAFQQAESSLSWGKVQSWPLESQELENWYCLQKPGSYLKSCLRHFEDNLFLLRGTAQFASGEQLEFYQWMKRMKYLNRDTLIPTESGWLDFCPVTQAAFCL</sequence>
<dbReference type="Proteomes" id="UP000222366">
    <property type="component" value="Unassembled WGS sequence"/>
</dbReference>
<dbReference type="InterPro" id="IPR019652">
    <property type="entry name" value="DUF2509"/>
</dbReference>
<reference evidence="2 3" key="1">
    <citation type="journal article" date="2017" name="Nat. Microbiol.">
        <title>Natural product diversity associated with the nematode symbionts Photorhabdus and Xenorhabdus.</title>
        <authorList>
            <person name="Tobias N.J."/>
            <person name="Wolff H."/>
            <person name="Djahanschiri B."/>
            <person name="Grundmann F."/>
            <person name="Kronenwerth M."/>
            <person name="Shi Y.M."/>
            <person name="Simonyi S."/>
            <person name="Grun P."/>
            <person name="Shapiro-Ilan D."/>
            <person name="Pidot S.J."/>
            <person name="Stinear T.P."/>
            <person name="Ebersberger I."/>
            <person name="Bode H.B."/>
        </authorList>
    </citation>
    <scope>NUCLEOTIDE SEQUENCE [LARGE SCALE GENOMIC DNA]</scope>
    <source>
        <strain evidence="2 3">DSM 17904</strain>
    </source>
</reference>
<keyword evidence="1" id="KW-0472">Membrane</keyword>
<dbReference type="Pfam" id="PF10713">
    <property type="entry name" value="DUF2509"/>
    <property type="match status" value="1"/>
</dbReference>
<accession>A0A2D0KSV1</accession>
<name>A0A2D0KSV1_9GAMM</name>
<dbReference type="AlphaFoldDB" id="A0A2D0KSV1"/>
<protein>
    <recommendedName>
        <fullName evidence="4">DUF2509 family protein</fullName>
    </recommendedName>
</protein>
<keyword evidence="3" id="KW-1185">Reference proteome</keyword>
<gene>
    <name evidence="2" type="ORF">Xsto_01121</name>
</gene>
<proteinExistence type="predicted"/>
<evidence type="ECO:0008006" key="4">
    <source>
        <dbReference type="Google" id="ProtNLM"/>
    </source>
</evidence>